<dbReference type="GeneID" id="11538120"/>
<organism evidence="2 3">
    <name type="scientific">Cyanophage NATL1A-7</name>
    <dbReference type="NCBI Taxonomy" id="445693"/>
    <lineage>
        <taxon>Viruses</taxon>
        <taxon>Duplodnaviria</taxon>
        <taxon>Heunggongvirae</taxon>
        <taxon>Uroviricota</taxon>
        <taxon>Caudoviricetes</taxon>
        <taxon>Autographivirales</taxon>
        <taxon>Sechaudvirinae</taxon>
        <taxon>Cheungvirus</taxon>
        <taxon>Cheungvirus NATL1A7</taxon>
    </lineage>
</organism>
<keyword evidence="3" id="KW-1185">Reference proteome</keyword>
<evidence type="ECO:0000256" key="1">
    <source>
        <dbReference type="SAM" id="MobiDB-lite"/>
    </source>
</evidence>
<gene>
    <name evidence="2" type="ORF">CYIG_00001</name>
</gene>
<dbReference type="InterPro" id="IPR023366">
    <property type="entry name" value="ATP_synth_asu-like_sf"/>
</dbReference>
<proteinExistence type="predicted"/>
<dbReference type="Pfam" id="PF25675">
    <property type="entry name" value="Phage_nozzle"/>
    <property type="match status" value="3"/>
</dbReference>
<reference evidence="2 3" key="1">
    <citation type="submission" date="2009-10" db="EMBL/GenBank/DDBJ databases">
        <title>The Genome Sequence of Cyanophage NATL1A-7.</title>
        <authorList>
            <consortium name="The Broad Institute Genome Sequencing Platform"/>
            <person name="Henn M.R."/>
            <person name="Sullivan M.S."/>
            <person name="Osburne M.S."/>
            <person name="Levin J."/>
            <person name="Malboeuf C."/>
            <person name="Casali M."/>
            <person name="Russ C."/>
            <person name="Lennon N."/>
            <person name="Erlich R."/>
            <person name="Young S.K."/>
            <person name="Koehrsen M."/>
            <person name="Yandava C."/>
            <person name="Zeng Q."/>
            <person name="Alvarado L."/>
            <person name="Anderson S."/>
            <person name="Berlin A."/>
            <person name="Borenstein D."/>
            <person name="Chen Z."/>
            <person name="Engels R."/>
            <person name="Freedman E."/>
            <person name="Gellesch M."/>
            <person name="Goldberg J."/>
            <person name="Green L."/>
            <person name="Griggs A."/>
            <person name="Gujja S."/>
            <person name="Heiman D."/>
            <person name="Hepburn T."/>
            <person name="Howarth C."/>
            <person name="Jen D."/>
            <person name="Larson L."/>
            <person name="Lewis B."/>
            <person name="Mehta T."/>
            <person name="Park D."/>
            <person name="Pearson M."/>
            <person name="Roberts A."/>
            <person name="Ryan E."/>
            <person name="Saif S."/>
            <person name="Shea T."/>
            <person name="Shenoy N."/>
            <person name="Sisk P."/>
            <person name="Stolte C."/>
            <person name="Sykes S."/>
            <person name="Walk T."/>
            <person name="White J."/>
            <person name="Yu Q."/>
            <person name="Coleman M.L."/>
            <person name="Huang K.H."/>
            <person name="Weigele P.R."/>
            <person name="DeFrancesco A.S."/>
            <person name="Kern S.E."/>
            <person name="Thompson L.R."/>
            <person name="Fu R."/>
            <person name="Hombeck B."/>
            <person name="Chisholm S.W."/>
            <person name="Haas B."/>
            <person name="Nusbaum C."/>
            <person name="Galagan J."/>
            <person name="Birren B."/>
        </authorList>
    </citation>
    <scope>NUCLEOTIDE SEQUENCE [LARGE SCALE GENOMIC DNA]</scope>
    <source>
        <strain evidence="2">NATL1A-7</strain>
    </source>
</reference>
<dbReference type="EMBL" id="GU071102">
    <property type="protein sequence ID" value="ADP00077.1"/>
    <property type="molecule type" value="Genomic_DNA"/>
</dbReference>
<evidence type="ECO:0000313" key="2">
    <source>
        <dbReference type="EMBL" id="ADP00077.1"/>
    </source>
</evidence>
<evidence type="ECO:0000313" key="3">
    <source>
        <dbReference type="Proteomes" id="UP000006531"/>
    </source>
</evidence>
<sequence>MASVTQKIPNYVLGISQQPDEKKFPGQVNDLVNGLPDVVEQLTKRPGSHLISAISPSTAANSKWFTIYTRDDESYIGQVAADGGVKIFRCSDGVEIPVDYANIAGSGVATYLDNTALSDEKSSDIQALTINETTFFVNRRKTVEMKRDAASKSPTQPFEAYIQLDSIAYGKQYALDIYDPSDNSTVSYTRATSIAADEDVSLDGTSSTGANQPGNGDCDGAGREYVTVSTGTSIHSTSPPNASAGGKTNLRYEMDARCTPQPDDDHTDSEAQDNYHDTYQTYAKLQFGGEGWTTNDTHQHTSEKGLTTTVKITNHVTITTRANIAMVRPEATSSNAEEHVSADGILGELKATLDAISGTGITCTKVGNGLHLYRATKFGVTTPEKTLMSITTSEVNTIADLPSTCRHGYVVRVVNSEENQDDYFLKFSAEGIAEDIDQTGTYARSSNTITVTAASHGLSNGDQIILDITSGGATDGFYTIANVTTNTFTVTDSASGTISAGETCSFTPARFGEGVWEEVVQPGKDIEIDNTTMPIALTRVLPGSFSINGGGSQTYSNGAFRFSYPDWYKRDCGDDITNPEPSFIGQTIQKMVFFRNRIALLSAENVILSRVNDFYNFWNKTAMAISNADPIDLQSSSTYPTKLYDAVEQAGGLVIFSASEQFLLSSGAEALLTPETAKISYVSSHAFNPDTSPIELGTTIGFLNSTAKNTRFFEMAAVSQREEPTIVEQSKSIYNLFPVNTSMMTGSVENQMVLFGVDSTLYTASNEVWGYKFYVSEGRRSQSAWFRWTLPNNLVYHSIIDDVYYAVLNTGSTFTFEKFDIKIKSDTLMIGDAPEDNRVHLDTKKTFASGDLTYNSATDVTTFTLGAGYYSTRNLSAYCITDSDDLGKSYDIPSSAITGTAPNQTVTLPGNWKTSTEAGASTSSVNTDVIIGYEYEFEVELPTIYMMRPEGDKMASETRGSLVIHRMNFDFGDVGVIDVTLKRKGRDDYTYTVESKEWDNILASTPAIASSYLHTIPVYDRNTNLTVQIKSNHPSPATIHSMNWEGDYSPKYYSRV</sequence>
<accession>E3SN73</accession>
<dbReference type="Gene3D" id="2.40.30.20">
    <property type="match status" value="1"/>
</dbReference>
<protein>
    <submittedName>
        <fullName evidence="2">Tail tube protein B</fullName>
    </submittedName>
</protein>
<dbReference type="KEGG" id="vg:11538120"/>
<dbReference type="RefSeq" id="YP_005087449.1">
    <property type="nucleotide sequence ID" value="NC_016658.1"/>
</dbReference>
<dbReference type="InterPro" id="IPR058003">
    <property type="entry name" value="Phage_gp12"/>
</dbReference>
<feature type="compositionally biased region" description="Polar residues" evidence="1">
    <location>
        <begin position="203"/>
        <end position="214"/>
    </location>
</feature>
<feature type="region of interest" description="Disordered" evidence="1">
    <location>
        <begin position="199"/>
        <end position="224"/>
    </location>
</feature>
<name>E3SN73_9CAUD</name>
<dbReference type="OrthoDB" id="780at10239"/>
<dbReference type="Proteomes" id="UP000006531">
    <property type="component" value="Segment"/>
</dbReference>